<reference evidence="3" key="1">
    <citation type="journal article" date="2009" name="PLoS Genet.">
        <title>Sequencing, mapping, and analysis of 27,455 maize full-length cDNAs.</title>
        <authorList>
            <person name="Soderlund C."/>
            <person name="Descour A."/>
            <person name="Kudrna D."/>
            <person name="Bomhoff M."/>
            <person name="Boyd L."/>
            <person name="Currie J."/>
            <person name="Angelova A."/>
            <person name="Collura K."/>
            <person name="Wissotski M."/>
            <person name="Ashley E."/>
            <person name="Morrow D."/>
            <person name="Fernandes J."/>
            <person name="Walbot V."/>
            <person name="Yu Y."/>
        </authorList>
    </citation>
    <scope>NUCLEOTIDE SEQUENCE</scope>
    <source>
        <strain evidence="3">B73</strain>
    </source>
</reference>
<feature type="transmembrane region" description="Helical" evidence="2">
    <location>
        <begin position="101"/>
        <end position="120"/>
    </location>
</feature>
<dbReference type="EMBL" id="BT086364">
    <property type="protein sequence ID" value="ACR36717.1"/>
    <property type="molecule type" value="mRNA"/>
</dbReference>
<protein>
    <submittedName>
        <fullName evidence="3">Uncharacterized protein</fullName>
    </submittedName>
</protein>
<accession>C4J6B7</accession>
<feature type="transmembrane region" description="Helical" evidence="2">
    <location>
        <begin position="37"/>
        <end position="57"/>
    </location>
</feature>
<evidence type="ECO:0000256" key="1">
    <source>
        <dbReference type="SAM" id="MobiDB-lite"/>
    </source>
</evidence>
<dbReference type="AlphaFoldDB" id="C4J6B7"/>
<proteinExistence type="evidence at transcript level"/>
<organism evidence="3">
    <name type="scientific">Zea mays</name>
    <name type="common">Maize</name>
    <dbReference type="NCBI Taxonomy" id="4577"/>
    <lineage>
        <taxon>Eukaryota</taxon>
        <taxon>Viridiplantae</taxon>
        <taxon>Streptophyta</taxon>
        <taxon>Embryophyta</taxon>
        <taxon>Tracheophyta</taxon>
        <taxon>Spermatophyta</taxon>
        <taxon>Magnoliopsida</taxon>
        <taxon>Liliopsida</taxon>
        <taxon>Poales</taxon>
        <taxon>Poaceae</taxon>
        <taxon>PACMAD clade</taxon>
        <taxon>Panicoideae</taxon>
        <taxon>Andropogonodae</taxon>
        <taxon>Andropogoneae</taxon>
        <taxon>Tripsacinae</taxon>
        <taxon>Zea</taxon>
    </lineage>
</organism>
<evidence type="ECO:0000313" key="3">
    <source>
        <dbReference type="EMBL" id="ACR36717.1"/>
    </source>
</evidence>
<feature type="compositionally biased region" description="Basic residues" evidence="1">
    <location>
        <begin position="240"/>
        <end position="254"/>
    </location>
</feature>
<feature type="compositionally biased region" description="Low complexity" evidence="1">
    <location>
        <begin position="304"/>
        <end position="318"/>
    </location>
</feature>
<keyword evidence="2" id="KW-1133">Transmembrane helix</keyword>
<feature type="region of interest" description="Disordered" evidence="1">
    <location>
        <begin position="188"/>
        <end position="350"/>
    </location>
</feature>
<keyword evidence="2" id="KW-0812">Transmembrane</keyword>
<keyword evidence="2" id="KW-0472">Membrane</keyword>
<feature type="compositionally biased region" description="Low complexity" evidence="1">
    <location>
        <begin position="255"/>
        <end position="266"/>
    </location>
</feature>
<name>C4J6B7_MAIZE</name>
<feature type="transmembrane region" description="Helical" evidence="2">
    <location>
        <begin position="6"/>
        <end position="25"/>
    </location>
</feature>
<evidence type="ECO:0000256" key="2">
    <source>
        <dbReference type="SAM" id="Phobius"/>
    </source>
</evidence>
<sequence>MQVSILHFILCIDAIVILIIWINLLHPCSCGSHGCSLVLLQLLPATLIVQGPTFPTFRHLWNILSIAAGSQTFILPTSLRGGTFIAAAASIAGGPTSTRDLLLFVLCVVLVAAPIVPVPVPGVPRAAATSAVPELELLPALALVPVRQRLPSARILADLYEITETTRQPSGEIFKSRAQWELQPNMKLDRELSGGTESRTRRAQTRQRCDFFSRIEKREGKANGPEEPNLRGCARCGAKGGRRRRGVERRRRRQQQPASGGAAQASRGGGSVRRTWRRRGGAGASPGAPGDGGRGSRKSRRRTAACTAPLEAPAPELPVDGHQHHERRRGGKGSKGLSCNSNADWLERVD</sequence>
<feature type="compositionally biased region" description="Basic and acidic residues" evidence="1">
    <location>
        <begin position="207"/>
        <end position="221"/>
    </location>
</feature>
<feature type="compositionally biased region" description="Gly residues" evidence="1">
    <location>
        <begin position="281"/>
        <end position="293"/>
    </location>
</feature>
<feature type="transmembrane region" description="Helical" evidence="2">
    <location>
        <begin position="63"/>
        <end position="89"/>
    </location>
</feature>